<dbReference type="PANTHER" id="PTHR43857">
    <property type="entry name" value="BLR7761 PROTEIN"/>
    <property type="match status" value="1"/>
</dbReference>
<organism evidence="1 2">
    <name type="scientific">Brucella grignonensis</name>
    <dbReference type="NCBI Taxonomy" id="94627"/>
    <lineage>
        <taxon>Bacteria</taxon>
        <taxon>Pseudomonadati</taxon>
        <taxon>Pseudomonadota</taxon>
        <taxon>Alphaproteobacteria</taxon>
        <taxon>Hyphomicrobiales</taxon>
        <taxon>Brucellaceae</taxon>
        <taxon>Brucella/Ochrobactrum group</taxon>
        <taxon>Brucella</taxon>
    </lineage>
</organism>
<dbReference type="AlphaFoldDB" id="A0A256F1P5"/>
<dbReference type="InterPro" id="IPR035959">
    <property type="entry name" value="RutC-like_sf"/>
</dbReference>
<dbReference type="PANTHER" id="PTHR43857:SF1">
    <property type="entry name" value="YJGH FAMILY PROTEIN"/>
    <property type="match status" value="1"/>
</dbReference>
<sequence length="131" mass="14036">MSSVERLDAKSKTSELASYSRAVKVGDFIFVSGTLGRNSEGDIPNVGDAGGQTEIILQRIENALKEMNAGLDDVVETRIFVADIKKWEGVGVVHGKAFRKAMPATTLLQVSGFAHPEALVEISAIAYSPRS</sequence>
<dbReference type="Pfam" id="PF01042">
    <property type="entry name" value="Ribonuc_L-PSP"/>
    <property type="match status" value="1"/>
</dbReference>
<keyword evidence="2" id="KW-1185">Reference proteome</keyword>
<protein>
    <submittedName>
        <fullName evidence="1">Endoribonuclease L-PSP family protein</fullName>
    </submittedName>
</protein>
<proteinExistence type="predicted"/>
<dbReference type="Proteomes" id="UP000216478">
    <property type="component" value="Unassembled WGS sequence"/>
</dbReference>
<dbReference type="OrthoDB" id="9799840at2"/>
<reference evidence="1 2" key="1">
    <citation type="submission" date="2017-07" db="EMBL/GenBank/DDBJ databases">
        <title>Phylogenetic study on the rhizospheric bacterium Ochrobactrum sp. A44.</title>
        <authorList>
            <person name="Krzyzanowska D.M."/>
            <person name="Ossowicki A."/>
            <person name="Rajewska M."/>
            <person name="Maciag T."/>
            <person name="Kaczynski Z."/>
            <person name="Czerwicka M."/>
            <person name="Jafra S."/>
        </authorList>
    </citation>
    <scope>NUCLEOTIDE SEQUENCE [LARGE SCALE GENOMIC DNA]</scope>
    <source>
        <strain evidence="1 2">OgA9a</strain>
    </source>
</reference>
<comment type="caution">
    <text evidence="1">The sequence shown here is derived from an EMBL/GenBank/DDBJ whole genome shotgun (WGS) entry which is preliminary data.</text>
</comment>
<name>A0A256F1P5_9HYPH</name>
<dbReference type="EMBL" id="NNRL01000167">
    <property type="protein sequence ID" value="OYR08341.1"/>
    <property type="molecule type" value="Genomic_DNA"/>
</dbReference>
<accession>A0A256F1P5</accession>
<evidence type="ECO:0000313" key="2">
    <source>
        <dbReference type="Proteomes" id="UP000216478"/>
    </source>
</evidence>
<dbReference type="Gene3D" id="3.30.1330.40">
    <property type="entry name" value="RutC-like"/>
    <property type="match status" value="1"/>
</dbReference>
<gene>
    <name evidence="1" type="ORF">CEV33_3362</name>
</gene>
<dbReference type="InterPro" id="IPR006175">
    <property type="entry name" value="YjgF/YER057c/UK114"/>
</dbReference>
<dbReference type="RefSeq" id="WP_094542405.1">
    <property type="nucleotide sequence ID" value="NZ_JBHEER010000010.1"/>
</dbReference>
<dbReference type="SUPFAM" id="SSF55298">
    <property type="entry name" value="YjgF-like"/>
    <property type="match status" value="1"/>
</dbReference>
<evidence type="ECO:0000313" key="1">
    <source>
        <dbReference type="EMBL" id="OYR08341.1"/>
    </source>
</evidence>